<dbReference type="Proteomes" id="UP001500280">
    <property type="component" value="Unassembled WGS sequence"/>
</dbReference>
<evidence type="ECO:0000313" key="1">
    <source>
        <dbReference type="EMBL" id="GAA1719243.1"/>
    </source>
</evidence>
<gene>
    <name evidence="1" type="ORF">GCM10009745_80270</name>
</gene>
<reference evidence="1 2" key="1">
    <citation type="journal article" date="2019" name="Int. J. Syst. Evol. Microbiol.">
        <title>The Global Catalogue of Microorganisms (GCM) 10K type strain sequencing project: providing services to taxonomists for standard genome sequencing and annotation.</title>
        <authorList>
            <consortium name="The Broad Institute Genomics Platform"/>
            <consortium name="The Broad Institute Genome Sequencing Center for Infectious Disease"/>
            <person name="Wu L."/>
            <person name="Ma J."/>
        </authorList>
    </citation>
    <scope>NUCLEOTIDE SEQUENCE [LARGE SCALE GENOMIC DNA]</scope>
    <source>
        <strain evidence="1 2">JCM 14307</strain>
    </source>
</reference>
<evidence type="ECO:0000313" key="2">
    <source>
        <dbReference type="Proteomes" id="UP001500280"/>
    </source>
</evidence>
<proteinExistence type="predicted"/>
<dbReference type="EMBL" id="BAAANF010000031">
    <property type="protein sequence ID" value="GAA1719243.1"/>
    <property type="molecule type" value="Genomic_DNA"/>
</dbReference>
<name>A0ABN2J6Y5_9ACTN</name>
<accession>A0ABN2J6Y5</accession>
<organism evidence="1 2">
    <name type="scientific">Kribbella yunnanensis</name>
    <dbReference type="NCBI Taxonomy" id="190194"/>
    <lineage>
        <taxon>Bacteria</taxon>
        <taxon>Bacillati</taxon>
        <taxon>Actinomycetota</taxon>
        <taxon>Actinomycetes</taxon>
        <taxon>Propionibacteriales</taxon>
        <taxon>Kribbellaceae</taxon>
        <taxon>Kribbella</taxon>
    </lineage>
</organism>
<protein>
    <submittedName>
        <fullName evidence="1">Uncharacterized protein</fullName>
    </submittedName>
</protein>
<keyword evidence="2" id="KW-1185">Reference proteome</keyword>
<comment type="caution">
    <text evidence="1">The sequence shown here is derived from an EMBL/GenBank/DDBJ whole genome shotgun (WGS) entry which is preliminary data.</text>
</comment>
<sequence>MGEGPGQHTSRAVDRNDFGSAAIEAKLAEALANGPLDLQEPSAYFNSAAVRAEATHLPPDQARALCLREVDRCARWLRAIEFGTAGTDAVDRRSLEDGLRDHLLYVATMAAQRGMLTGEPPEQLAAEAAQVAAFFEPNDSARGLVAQVLAYCYGDLARPELALSVVVRAPVSAGAGEHLLRVLDLARRAVALGHREHVAALLALEDWPGDPTGLHKELLSRLVNETTPSEQELAARGDVRRAAFGAGDFAALRELALFDVMWLETDANLWLALSAILKVYGATEQAELARQAAAELGGDGGVS</sequence>